<keyword evidence="3" id="KW-1185">Reference proteome</keyword>
<dbReference type="AlphaFoldDB" id="A0A9P4U9Y4"/>
<dbReference type="Proteomes" id="UP000799764">
    <property type="component" value="Unassembled WGS sequence"/>
</dbReference>
<reference evidence="2" key="1">
    <citation type="journal article" date="2020" name="Stud. Mycol.">
        <title>101 Dothideomycetes genomes: a test case for predicting lifestyles and emergence of pathogens.</title>
        <authorList>
            <person name="Haridas S."/>
            <person name="Albert R."/>
            <person name="Binder M."/>
            <person name="Bloem J."/>
            <person name="Labutti K."/>
            <person name="Salamov A."/>
            <person name="Andreopoulos B."/>
            <person name="Baker S."/>
            <person name="Barry K."/>
            <person name="Bills G."/>
            <person name="Bluhm B."/>
            <person name="Cannon C."/>
            <person name="Castanera R."/>
            <person name="Culley D."/>
            <person name="Daum C."/>
            <person name="Ezra D."/>
            <person name="Gonzalez J."/>
            <person name="Henrissat B."/>
            <person name="Kuo A."/>
            <person name="Liang C."/>
            <person name="Lipzen A."/>
            <person name="Lutzoni F."/>
            <person name="Magnuson J."/>
            <person name="Mondo S."/>
            <person name="Nolan M."/>
            <person name="Ohm R."/>
            <person name="Pangilinan J."/>
            <person name="Park H.-J."/>
            <person name="Ramirez L."/>
            <person name="Alfaro M."/>
            <person name="Sun H."/>
            <person name="Tritt A."/>
            <person name="Yoshinaga Y."/>
            <person name="Zwiers L.-H."/>
            <person name="Turgeon B."/>
            <person name="Goodwin S."/>
            <person name="Spatafora J."/>
            <person name="Crous P."/>
            <person name="Grigoriev I."/>
        </authorList>
    </citation>
    <scope>NUCLEOTIDE SEQUENCE</scope>
    <source>
        <strain evidence="2">CBS 690.94</strain>
    </source>
</reference>
<feature type="region of interest" description="Disordered" evidence="1">
    <location>
        <begin position="66"/>
        <end position="158"/>
    </location>
</feature>
<name>A0A9P4U9Y4_9PLEO</name>
<sequence length="158" mass="16636">MAADEGNSGGGKMFSEDTVAVLLMAVGSVSISSAQYAMMSSLDGTKTASSFQHSFRSVLKKAKELKARADTGESFEPVAPTPKKRGAGEGAAPPMTPKKPKATPKSTPKATPKGRGKKGKVTDEAPSTPADDRKGLEFEEDIDLDSSFKKEDLQDDLI</sequence>
<evidence type="ECO:0000256" key="1">
    <source>
        <dbReference type="SAM" id="MobiDB-lite"/>
    </source>
</evidence>
<organism evidence="2 3">
    <name type="scientific">Karstenula rhodostoma CBS 690.94</name>
    <dbReference type="NCBI Taxonomy" id="1392251"/>
    <lineage>
        <taxon>Eukaryota</taxon>
        <taxon>Fungi</taxon>
        <taxon>Dikarya</taxon>
        <taxon>Ascomycota</taxon>
        <taxon>Pezizomycotina</taxon>
        <taxon>Dothideomycetes</taxon>
        <taxon>Pleosporomycetidae</taxon>
        <taxon>Pleosporales</taxon>
        <taxon>Massarineae</taxon>
        <taxon>Didymosphaeriaceae</taxon>
        <taxon>Karstenula</taxon>
    </lineage>
</organism>
<protein>
    <submittedName>
        <fullName evidence="2">Uncharacterized protein</fullName>
    </submittedName>
</protein>
<evidence type="ECO:0000313" key="3">
    <source>
        <dbReference type="Proteomes" id="UP000799764"/>
    </source>
</evidence>
<evidence type="ECO:0000313" key="2">
    <source>
        <dbReference type="EMBL" id="KAF2442610.1"/>
    </source>
</evidence>
<comment type="caution">
    <text evidence="2">The sequence shown here is derived from an EMBL/GenBank/DDBJ whole genome shotgun (WGS) entry which is preliminary data.</text>
</comment>
<dbReference type="OrthoDB" id="3938057at2759"/>
<accession>A0A9P4U9Y4</accession>
<proteinExistence type="predicted"/>
<dbReference type="EMBL" id="MU001504">
    <property type="protein sequence ID" value="KAF2442610.1"/>
    <property type="molecule type" value="Genomic_DNA"/>
</dbReference>
<gene>
    <name evidence="2" type="ORF">P171DRAFT_364165</name>
</gene>